<dbReference type="KEGG" id="sphj:BSL82_03395"/>
<keyword evidence="1" id="KW-1133">Transmembrane helix</keyword>
<dbReference type="STRING" id="1921510.BSL82_03395"/>
<evidence type="ECO:0000256" key="1">
    <source>
        <dbReference type="SAM" id="Phobius"/>
    </source>
</evidence>
<proteinExistence type="predicted"/>
<dbReference type="AlphaFoldDB" id="A0A1L3ZS58"/>
<accession>A0A1L3ZS58</accession>
<evidence type="ECO:0000313" key="3">
    <source>
        <dbReference type="Proteomes" id="UP000182063"/>
    </source>
</evidence>
<dbReference type="Proteomes" id="UP000182063">
    <property type="component" value="Chromosome"/>
</dbReference>
<organism evidence="2 3">
    <name type="scientific">Tardibacter chloracetimidivorans</name>
    <dbReference type="NCBI Taxonomy" id="1921510"/>
    <lineage>
        <taxon>Bacteria</taxon>
        <taxon>Pseudomonadati</taxon>
        <taxon>Pseudomonadota</taxon>
        <taxon>Alphaproteobacteria</taxon>
        <taxon>Sphingomonadales</taxon>
        <taxon>Sphingomonadaceae</taxon>
        <taxon>Tardibacter</taxon>
    </lineage>
</organism>
<keyword evidence="3" id="KW-1185">Reference proteome</keyword>
<gene>
    <name evidence="2" type="ORF">BSL82_03395</name>
</gene>
<keyword evidence="1" id="KW-0812">Transmembrane</keyword>
<protein>
    <submittedName>
        <fullName evidence="2">Uncharacterized protein</fullName>
    </submittedName>
</protein>
<keyword evidence="1" id="KW-0472">Membrane</keyword>
<name>A0A1L3ZS58_9SPHN</name>
<reference evidence="3" key="1">
    <citation type="submission" date="2016-11" db="EMBL/GenBank/DDBJ databases">
        <title>Complete Genome Sequence of alachlor-degrading Sphingomonas sp. strain JJ-A5.</title>
        <authorList>
            <person name="Lee H."/>
            <person name="Ka J.-O."/>
        </authorList>
    </citation>
    <scope>NUCLEOTIDE SEQUENCE [LARGE SCALE GENOMIC DNA]</scope>
    <source>
        <strain evidence="3">JJ-A5</strain>
    </source>
</reference>
<dbReference type="EMBL" id="CP018221">
    <property type="protein sequence ID" value="API58462.1"/>
    <property type="molecule type" value="Genomic_DNA"/>
</dbReference>
<feature type="transmembrane region" description="Helical" evidence="1">
    <location>
        <begin position="12"/>
        <end position="31"/>
    </location>
</feature>
<sequence length="129" mass="14537">MFFVWFLRCDLRFFLSFSISSFGCLGGRFVASSRDCRMKSVSCSGFLLVVDPFGLPLGFGTGFGHHFGLFFDPFGLPRFRVINSTGASGFSIKAPIYSVFDRCDDVGTPRECWVKQFAQFSDYLLLFVI</sequence>
<evidence type="ECO:0000313" key="2">
    <source>
        <dbReference type="EMBL" id="API58462.1"/>
    </source>
</evidence>